<protein>
    <submittedName>
        <fullName evidence="1">Molybdate-anion transporter protein</fullName>
    </submittedName>
</protein>
<comment type="caution">
    <text evidence="1">The sequence shown here is derived from an EMBL/GenBank/DDBJ whole genome shotgun (WGS) entry which is preliminary data.</text>
</comment>
<dbReference type="EMBL" id="CM037011">
    <property type="protein sequence ID" value="KAH7692486.1"/>
    <property type="molecule type" value="Genomic_DNA"/>
</dbReference>
<proteinExistence type="predicted"/>
<dbReference type="Proteomes" id="UP000827976">
    <property type="component" value="Chromosome 1"/>
</dbReference>
<keyword evidence="2" id="KW-1185">Reference proteome</keyword>
<organism evidence="1 2">
    <name type="scientific">Dioscorea alata</name>
    <name type="common">Purple yam</name>
    <dbReference type="NCBI Taxonomy" id="55571"/>
    <lineage>
        <taxon>Eukaryota</taxon>
        <taxon>Viridiplantae</taxon>
        <taxon>Streptophyta</taxon>
        <taxon>Embryophyta</taxon>
        <taxon>Tracheophyta</taxon>
        <taxon>Spermatophyta</taxon>
        <taxon>Magnoliopsida</taxon>
        <taxon>Liliopsida</taxon>
        <taxon>Dioscoreales</taxon>
        <taxon>Dioscoreaceae</taxon>
        <taxon>Dioscorea</taxon>
    </lineage>
</organism>
<gene>
    <name evidence="1" type="ORF">IHE45_01G069900</name>
</gene>
<reference evidence="2" key="1">
    <citation type="journal article" date="2022" name="Nat. Commun.">
        <title>Chromosome evolution and the genetic basis of agronomically important traits in greater yam.</title>
        <authorList>
            <person name="Bredeson J.V."/>
            <person name="Lyons J.B."/>
            <person name="Oniyinde I.O."/>
            <person name="Okereke N.R."/>
            <person name="Kolade O."/>
            <person name="Nnabue I."/>
            <person name="Nwadili C.O."/>
            <person name="Hribova E."/>
            <person name="Parker M."/>
            <person name="Nwogha J."/>
            <person name="Shu S."/>
            <person name="Carlson J."/>
            <person name="Kariba R."/>
            <person name="Muthemba S."/>
            <person name="Knop K."/>
            <person name="Barton G.J."/>
            <person name="Sherwood A.V."/>
            <person name="Lopez-Montes A."/>
            <person name="Asiedu R."/>
            <person name="Jamnadass R."/>
            <person name="Muchugi A."/>
            <person name="Goodstein D."/>
            <person name="Egesi C.N."/>
            <person name="Featherston J."/>
            <person name="Asfaw A."/>
            <person name="Simpson G.G."/>
            <person name="Dolezel J."/>
            <person name="Hendre P.S."/>
            <person name="Van Deynze A."/>
            <person name="Kumar P.L."/>
            <person name="Obidiegwu J.E."/>
            <person name="Bhattacharjee R."/>
            <person name="Rokhsar D.S."/>
        </authorList>
    </citation>
    <scope>NUCLEOTIDE SEQUENCE [LARGE SCALE GENOMIC DNA]</scope>
    <source>
        <strain evidence="2">cv. TDa95/00328</strain>
    </source>
</reference>
<evidence type="ECO:0000313" key="2">
    <source>
        <dbReference type="Proteomes" id="UP000827976"/>
    </source>
</evidence>
<name>A0ACB7WV81_DIOAL</name>
<sequence length="451" mass="50225">MAVVIESVPPWAPKPFIYLLLFASCFASLFLYPYFSKPGLLSRPTTASSPFDLGSYGSFQRFQRRFLILYSIASLMEGLGSVFGDYDGISRENVALYLSAGATAALLIGPILGIVSDVKGPKTACIIFFILHLLVCFLKSISGHPSIWVMRICLALASSVFSFCFETWMIVEHEKQGHRQDMLNDTFWLMFFFESASLVGSQAFANMAVKYADRSFLTLPKSTSFLAILSILYINKKWNGCEQLTSIGNYTKSLSSLILNDKILWTLTLAQAIIYFSMSVFWILWAPTIVADGRVVHLSLIYPCFLGSRMLGSTVFPWFFSGSVLHNEDYLTTAFAVAGLAFSIVAYDYQEIEVLVTLFCIFHACVGFILPSLARLRTMYIPNQFRGGMISLSLAPANAAFLFVLVLGGYCRVLSNAMIMAFAAFGLICSAGCIHLLQRGRKHPHQNWHKL</sequence>
<evidence type="ECO:0000313" key="1">
    <source>
        <dbReference type="EMBL" id="KAH7692486.1"/>
    </source>
</evidence>
<accession>A0ACB7WV81</accession>